<name>A0A1I6PB20_9BACL</name>
<feature type="region of interest" description="Disordered" evidence="1">
    <location>
        <begin position="122"/>
        <end position="158"/>
    </location>
</feature>
<feature type="compositionally biased region" description="Basic and acidic residues" evidence="1">
    <location>
        <begin position="130"/>
        <end position="143"/>
    </location>
</feature>
<proteinExistence type="predicted"/>
<keyword evidence="3" id="KW-1185">Reference proteome</keyword>
<feature type="compositionally biased region" description="Polar residues" evidence="1">
    <location>
        <begin position="176"/>
        <end position="210"/>
    </location>
</feature>
<evidence type="ECO:0000313" key="2">
    <source>
        <dbReference type="EMBL" id="SFS37288.1"/>
    </source>
</evidence>
<feature type="compositionally biased region" description="Polar residues" evidence="1">
    <location>
        <begin position="408"/>
        <end position="424"/>
    </location>
</feature>
<organism evidence="2 3">
    <name type="scientific">Marininema halotolerans</name>
    <dbReference type="NCBI Taxonomy" id="1155944"/>
    <lineage>
        <taxon>Bacteria</taxon>
        <taxon>Bacillati</taxon>
        <taxon>Bacillota</taxon>
        <taxon>Bacilli</taxon>
        <taxon>Bacillales</taxon>
        <taxon>Thermoactinomycetaceae</taxon>
        <taxon>Marininema</taxon>
    </lineage>
</organism>
<dbReference type="Proteomes" id="UP000198660">
    <property type="component" value="Unassembled WGS sequence"/>
</dbReference>
<dbReference type="OrthoDB" id="2988864at2"/>
<feature type="compositionally biased region" description="Basic and acidic residues" evidence="1">
    <location>
        <begin position="232"/>
        <end position="247"/>
    </location>
</feature>
<feature type="compositionally biased region" description="Polar residues" evidence="1">
    <location>
        <begin position="436"/>
        <end position="455"/>
    </location>
</feature>
<evidence type="ECO:0000313" key="3">
    <source>
        <dbReference type="Proteomes" id="UP000198660"/>
    </source>
</evidence>
<protein>
    <submittedName>
        <fullName evidence="2">Uncharacterized protein</fullName>
    </submittedName>
</protein>
<gene>
    <name evidence="2" type="ORF">SAMN05444972_101469</name>
</gene>
<feature type="compositionally biased region" description="Basic and acidic residues" evidence="1">
    <location>
        <begin position="360"/>
        <end position="375"/>
    </location>
</feature>
<feature type="compositionally biased region" description="Basic and acidic residues" evidence="1">
    <location>
        <begin position="327"/>
        <end position="338"/>
    </location>
</feature>
<feature type="compositionally biased region" description="Polar residues" evidence="1">
    <location>
        <begin position="278"/>
        <end position="326"/>
    </location>
</feature>
<feature type="compositionally biased region" description="Polar residues" evidence="1">
    <location>
        <begin position="464"/>
        <end position="484"/>
    </location>
</feature>
<reference evidence="3" key="1">
    <citation type="submission" date="2016-10" db="EMBL/GenBank/DDBJ databases">
        <authorList>
            <person name="Varghese N."/>
            <person name="Submissions S."/>
        </authorList>
    </citation>
    <scope>NUCLEOTIDE SEQUENCE [LARGE SCALE GENOMIC DNA]</scope>
    <source>
        <strain evidence="3">DSM 45789</strain>
    </source>
</reference>
<dbReference type="RefSeq" id="WP_091833228.1">
    <property type="nucleotide sequence ID" value="NZ_FPAA01000001.1"/>
</dbReference>
<feature type="region of interest" description="Disordered" evidence="1">
    <location>
        <begin position="227"/>
        <end position="522"/>
    </location>
</feature>
<accession>A0A1I6PB20</accession>
<sequence length="567" mass="63301">MAHSGTDYDLIVISTDSTGVEAAKKAALSGKSALLLQLHPGAIASVMCSTPVQGYDISNFSSQGVEAYFIEPDDTQFDSVSTTPMHSTETTSPHSVYILQSTESSTERSFENLLQEGETYFPLEEPEDTHEEKTSLETNTESHQEEEDIPPVTGSELLRERELHNRRRLIHRTPKNHQQPSTAEPTQNETPLSESAPSNHLYTKNHTTSLLSEPVFKERELNLRKRMSGSYRRKEPSFSIRSEKDELPNEPVTWKREQKKRPSTLPFQERSLKEKPVSPTQSISDDWELTKSSLGTPPTNESKTSKVSPKQSGQAEPQTPSVTSMESNHDELIQKEPVQKMAPFKLNPRKPTGNLQPFARKKEQSSLPAQDKEHIAGSIVWKAPSHPHDRKKHEDHQDESSAGSSSSVNKNTSVAEESSSSFQKMTYEPFSRNRKNQTGSQHSQAKGPLSTQPTPKSGKKSLESVIQDSSVSANSSYNPKTPTNQKKEPLEPSPSNKGLSPFMGEAARKILQNSTELKRDSIDIEDPYGQSYEDLLEPFAQNNPQSEQLEKRKIALRGLHNLINNLG</sequence>
<evidence type="ECO:0000256" key="1">
    <source>
        <dbReference type="SAM" id="MobiDB-lite"/>
    </source>
</evidence>
<dbReference type="AlphaFoldDB" id="A0A1I6PB20"/>
<feature type="region of interest" description="Disordered" evidence="1">
    <location>
        <begin position="170"/>
        <end position="210"/>
    </location>
</feature>
<dbReference type="EMBL" id="FPAA01000001">
    <property type="protein sequence ID" value="SFS37288.1"/>
    <property type="molecule type" value="Genomic_DNA"/>
</dbReference>